<evidence type="ECO:0000256" key="4">
    <source>
        <dbReference type="ARBA" id="ARBA00023052"/>
    </source>
</evidence>
<comment type="function">
    <text evidence="2">E1 component of the 2-oxoglutarate dehydrogenase (OGDH) complex which catalyzes the decarboxylation of 2-oxoglutarate, the first step in the conversion of 2-oxoglutarate to succinyl-CoA and CO(2).</text>
</comment>
<dbReference type="Gene3D" id="3.40.50.970">
    <property type="match status" value="2"/>
</dbReference>
<dbReference type="Proteomes" id="UP000316371">
    <property type="component" value="Unassembled WGS sequence"/>
</dbReference>
<dbReference type="Gene3D" id="3.40.50.920">
    <property type="match status" value="1"/>
</dbReference>
<comment type="cofactor">
    <cofactor evidence="1">
        <name>thiamine diphosphate</name>
        <dbReference type="ChEBI" id="CHEBI:58937"/>
    </cofactor>
</comment>
<accession>A0A553EDJ8</accession>
<keyword evidence="3" id="KW-0560">Oxidoreductase</keyword>
<protein>
    <submittedName>
        <fullName evidence="6">Dehydrogenase</fullName>
    </submittedName>
</protein>
<dbReference type="FunFam" id="3.40.50.970:FF:000001">
    <property type="entry name" value="Pyruvate dehydrogenase E1 beta subunit"/>
    <property type="match status" value="1"/>
</dbReference>
<evidence type="ECO:0000313" key="7">
    <source>
        <dbReference type="Proteomes" id="UP000316371"/>
    </source>
</evidence>
<evidence type="ECO:0000256" key="3">
    <source>
        <dbReference type="ARBA" id="ARBA00023002"/>
    </source>
</evidence>
<dbReference type="SMART" id="SM00861">
    <property type="entry name" value="Transket_pyr"/>
    <property type="match status" value="1"/>
</dbReference>
<dbReference type="InterPro" id="IPR009014">
    <property type="entry name" value="Transketo_C/PFOR_II"/>
</dbReference>
<comment type="caution">
    <text evidence="6">The sequence shown here is derived from an EMBL/GenBank/DDBJ whole genome shotgun (WGS) entry which is preliminary data.</text>
</comment>
<evidence type="ECO:0000256" key="2">
    <source>
        <dbReference type="ARBA" id="ARBA00003906"/>
    </source>
</evidence>
<evidence type="ECO:0000256" key="1">
    <source>
        <dbReference type="ARBA" id="ARBA00001964"/>
    </source>
</evidence>
<dbReference type="OrthoDB" id="9771835at2"/>
<dbReference type="PANTHER" id="PTHR43257:SF2">
    <property type="entry name" value="PYRUVATE DEHYDROGENASE E1 COMPONENT SUBUNIT BETA"/>
    <property type="match status" value="1"/>
</dbReference>
<evidence type="ECO:0000313" key="6">
    <source>
        <dbReference type="EMBL" id="TRX43099.1"/>
    </source>
</evidence>
<dbReference type="InterPro" id="IPR033248">
    <property type="entry name" value="Transketolase_C"/>
</dbReference>
<dbReference type="PANTHER" id="PTHR43257">
    <property type="entry name" value="PYRUVATE DEHYDROGENASE E1 COMPONENT BETA SUBUNIT"/>
    <property type="match status" value="1"/>
</dbReference>
<dbReference type="GO" id="GO:0016624">
    <property type="term" value="F:oxidoreductase activity, acting on the aldehyde or oxo group of donors, disulfide as acceptor"/>
    <property type="evidence" value="ECO:0007669"/>
    <property type="project" value="InterPro"/>
</dbReference>
<dbReference type="InterPro" id="IPR005475">
    <property type="entry name" value="Transketolase-like_Pyr-bd"/>
</dbReference>
<name>A0A553EDJ8_9FLAO</name>
<dbReference type="FunFam" id="3.40.50.920:FF:000001">
    <property type="entry name" value="Pyruvate dehydrogenase E1 beta subunit"/>
    <property type="match status" value="1"/>
</dbReference>
<dbReference type="AlphaFoldDB" id="A0A553EDJ8"/>
<dbReference type="SUPFAM" id="SSF52922">
    <property type="entry name" value="TK C-terminal domain-like"/>
    <property type="match status" value="1"/>
</dbReference>
<dbReference type="Pfam" id="PF00676">
    <property type="entry name" value="E1_dh"/>
    <property type="match status" value="1"/>
</dbReference>
<dbReference type="InterPro" id="IPR029061">
    <property type="entry name" value="THDP-binding"/>
</dbReference>
<dbReference type="EMBL" id="VJZT01000001">
    <property type="protein sequence ID" value="TRX43099.1"/>
    <property type="molecule type" value="Genomic_DNA"/>
</dbReference>
<keyword evidence="7" id="KW-1185">Reference proteome</keyword>
<reference evidence="6 7" key="1">
    <citation type="submission" date="2019-07" db="EMBL/GenBank/DDBJ databases">
        <title>Novel species of Flavobacterium.</title>
        <authorList>
            <person name="Liu Q."/>
            <person name="Xin Y.-H."/>
        </authorList>
    </citation>
    <scope>NUCLEOTIDE SEQUENCE [LARGE SCALE GENOMIC DNA]</scope>
    <source>
        <strain evidence="6 7">LB1R34</strain>
    </source>
</reference>
<dbReference type="CDD" id="cd07036">
    <property type="entry name" value="TPP_PYR_E1-PDHc-beta_like"/>
    <property type="match status" value="1"/>
</dbReference>
<dbReference type="InterPro" id="IPR001017">
    <property type="entry name" value="DH_E1"/>
</dbReference>
<sequence length="658" mass="73587">MNFDRKNLSDEKLLDLYKRILKPRLIEEKMLILIRQGKVSKWFSGIGQEAIAVGVTAVLDADEYILPMHRNLGVFTGRNIPLYRLFSQWQGKANGFTKGRDRSFHFGTQQYHIIGMISHLGPQLGVADGIALANKLQKNDKITAVFTGEGATSEGDFHEALNIASVWELPVMFVIENNGYGLSTPTKEQYRCENLADKGIGYGMESHIVDGNNILEVYHLLSQLKASMIEKPRPVLLEFKTFRMRGHEEASGTKYVPQELMDLWAIKDPVENYRNYLLENGILTEAFDLEVRTEIKKDIDDSLAIANAEPEIKATLETEINDVYKPYSFELVKPNATTEKIRFIDAISNSLRESMTRHKNLVIMGQDIAEYGGAFKITDGFVVQFGKERVLNTPICESAVVSAGMGLSINGYKAIVEMQFADFVSTGFNPIVNLLAKSHYRWQEKADVVVRMPCGGGTQAGPFHSQTNEAWFTKTPGLKVVYPAFPYDAKGLLNAAINDPNPVLYFEHKQLYRSISQEVPTDYYTIPLGKAALLQKGTDVTIITFGAGVHWALETLSKNPEIAADLIDLRTLQPLDTAAIYASVKKTGRVVIYQEDSLFGGISSDISALIMENCFEYLDAPVMRVASLDSPIPFTKALEDQYLPKGRFETVLKQLLAY</sequence>
<dbReference type="SUPFAM" id="SSF52518">
    <property type="entry name" value="Thiamin diphosphate-binding fold (THDP-binding)"/>
    <property type="match status" value="2"/>
</dbReference>
<dbReference type="Pfam" id="PF02780">
    <property type="entry name" value="Transketolase_C"/>
    <property type="match status" value="1"/>
</dbReference>
<proteinExistence type="predicted"/>
<dbReference type="RefSeq" id="WP_144255020.1">
    <property type="nucleotide sequence ID" value="NZ_VJZT01000001.1"/>
</dbReference>
<dbReference type="Pfam" id="PF02779">
    <property type="entry name" value="Transket_pyr"/>
    <property type="match status" value="1"/>
</dbReference>
<gene>
    <name evidence="6" type="ORF">FNW21_01830</name>
</gene>
<feature type="domain" description="Transketolase-like pyrimidine-binding" evidence="5">
    <location>
        <begin position="341"/>
        <end position="514"/>
    </location>
</feature>
<dbReference type="CDD" id="cd02000">
    <property type="entry name" value="TPP_E1_PDC_ADC_BCADC"/>
    <property type="match status" value="1"/>
</dbReference>
<evidence type="ECO:0000259" key="5">
    <source>
        <dbReference type="SMART" id="SM00861"/>
    </source>
</evidence>
<keyword evidence="4" id="KW-0786">Thiamine pyrophosphate</keyword>
<organism evidence="6 7">
    <name type="scientific">Flavobacterium restrictum</name>
    <dbReference type="NCBI Taxonomy" id="2594428"/>
    <lineage>
        <taxon>Bacteria</taxon>
        <taxon>Pseudomonadati</taxon>
        <taxon>Bacteroidota</taxon>
        <taxon>Flavobacteriia</taxon>
        <taxon>Flavobacteriales</taxon>
        <taxon>Flavobacteriaceae</taxon>
        <taxon>Flavobacterium</taxon>
    </lineage>
</organism>